<feature type="region of interest" description="Disordered" evidence="1">
    <location>
        <begin position="1"/>
        <end position="33"/>
    </location>
</feature>
<organism evidence="3">
    <name type="scientific">Phaffia rhodozyma</name>
    <name type="common">Yeast</name>
    <name type="synonym">Xanthophyllomyces dendrorhous</name>
    <dbReference type="NCBI Taxonomy" id="264483"/>
    <lineage>
        <taxon>Eukaryota</taxon>
        <taxon>Fungi</taxon>
        <taxon>Dikarya</taxon>
        <taxon>Basidiomycota</taxon>
        <taxon>Agaricomycotina</taxon>
        <taxon>Tremellomycetes</taxon>
        <taxon>Cystofilobasidiales</taxon>
        <taxon>Mrakiaceae</taxon>
        <taxon>Phaffia</taxon>
    </lineage>
</organism>
<dbReference type="AlphaFoldDB" id="A0A0F7SSG5"/>
<feature type="compositionally biased region" description="Polar residues" evidence="1">
    <location>
        <begin position="886"/>
        <end position="902"/>
    </location>
</feature>
<dbReference type="EMBL" id="LN483332">
    <property type="protein sequence ID" value="CED85132.1"/>
    <property type="molecule type" value="Genomic_DNA"/>
</dbReference>
<feature type="compositionally biased region" description="Polar residues" evidence="1">
    <location>
        <begin position="631"/>
        <end position="642"/>
    </location>
</feature>
<dbReference type="PANTHER" id="PTHR39463">
    <property type="entry name" value="MEDUSA"/>
    <property type="match status" value="1"/>
</dbReference>
<feature type="compositionally biased region" description="Polar residues" evidence="1">
    <location>
        <begin position="548"/>
        <end position="558"/>
    </location>
</feature>
<feature type="compositionally biased region" description="Polar residues" evidence="1">
    <location>
        <begin position="456"/>
        <end position="481"/>
    </location>
</feature>
<accession>A0A0F7SSG5</accession>
<feature type="compositionally biased region" description="Low complexity" evidence="1">
    <location>
        <begin position="833"/>
        <end position="846"/>
    </location>
</feature>
<protein>
    <recommendedName>
        <fullName evidence="2">DUF7082 domain-containing protein</fullName>
    </recommendedName>
</protein>
<feature type="compositionally biased region" description="Polar residues" evidence="1">
    <location>
        <begin position="16"/>
        <end position="33"/>
    </location>
</feature>
<feature type="compositionally biased region" description="Low complexity" evidence="1">
    <location>
        <begin position="928"/>
        <end position="950"/>
    </location>
</feature>
<feature type="region of interest" description="Disordered" evidence="1">
    <location>
        <begin position="299"/>
        <end position="411"/>
    </location>
</feature>
<reference evidence="3" key="1">
    <citation type="submission" date="2014-08" db="EMBL/GenBank/DDBJ databases">
        <authorList>
            <person name="Sharma Rahul"/>
            <person name="Thines Marco"/>
        </authorList>
    </citation>
    <scope>NUCLEOTIDE SEQUENCE</scope>
</reference>
<feature type="compositionally biased region" description="Polar residues" evidence="1">
    <location>
        <begin position="581"/>
        <end position="597"/>
    </location>
</feature>
<feature type="compositionally biased region" description="Polar residues" evidence="1">
    <location>
        <begin position="505"/>
        <end position="515"/>
    </location>
</feature>
<feature type="compositionally biased region" description="Low complexity" evidence="1">
    <location>
        <begin position="567"/>
        <end position="580"/>
    </location>
</feature>
<feature type="compositionally biased region" description="Low complexity" evidence="1">
    <location>
        <begin position="59"/>
        <end position="71"/>
    </location>
</feature>
<dbReference type="Pfam" id="PF23305">
    <property type="entry name" value="DUF7082"/>
    <property type="match status" value="1"/>
</dbReference>
<name>A0A0F7SSG5_PHARH</name>
<evidence type="ECO:0000259" key="2">
    <source>
        <dbReference type="Pfam" id="PF23305"/>
    </source>
</evidence>
<feature type="compositionally biased region" description="Polar residues" evidence="1">
    <location>
        <begin position="368"/>
        <end position="407"/>
    </location>
</feature>
<sequence length="976" mass="105152">MYPHHHAHYFPLPPNQADQTASSSLSSKMDQSFTRDPFHASTRMTSQSLYPTNLAPVQQYPSASAQQHSSAPTQLEPSHMLYPKPAAPSRPTAAQAYQHHSRYLRVHMYTPNFLPAGLVGRDPVNNRPQELHVECTLFPAPGRGFVPSTSFPSSQPTSPMSAFPVTTVATMIRLCFANMPLATQVVRSTRPSSIASAAGPSPPGSQELRLSCAIPNWNDVVESSPKLRLGGMQGKVSLFVEVMGDHQGGPGPERVLERIWFGEFEYMHDEQQPHNRGFSWTNSFDAPSKGLEPSLDVRFVKRPGSPLSSPRQQPPGTQPFPSTSSVDPNSLDRCPPTQYQSPSGTINPHAQRSAYAPHGGSYPPPQQFPNQPVAYSSSGPYATQTQYPHQPSQSGHLGYQPSPSQGQPERHVVRAQVSDSFGFVESGDEGKGERGLNVELGMSSRPYYQPNPPPSMTSTQHTSPAELGINSQAPIISSQTHPSPYPSAGPGSAGSNQSSHIRHLSASNQSVSSPGSAFGSMQIGGDRNNPNAPRAHTGRADWGAPSSAPGQSTGSNPSPHGMTPDHYSQAYAPSPAYASQNTPPSLVTPSSLRSSAQDPKAIAPIKPPVQKGENIGMGEFPSDDGMRDRSSSTSGTDPTLTPSKGAFGGPKGIQSTMKATLELQSDLGLMAIGWNHAEWITRRRLVQFWRRQESRVIQSTFRPISQADYVDNSIVISCIYRDDTNECYVTSVDTIYLLEALIGTRFSVEEKNRIRRNLEGLKPETISKNKPATEEFFKLIMGLPKPKPRNIEKDVKVFKWSHISDALVKIVGKYSVVYDISAVQQTPSTPPGSRSAVPPQSVPRRPSVFASTLQSGIHQFHPQGQPPSQQSSSAAPMISNEYAMSPYTNSPLTDPFGTTPSFQPGAPSPSVVGSTRSEGRSSDATSLGFGFDDFFSSSGSTEASMPSGMTTGPGMGTGTGPFSRSFGSSFSSERQI</sequence>
<feature type="compositionally biased region" description="Polar residues" evidence="1">
    <location>
        <begin position="319"/>
        <end position="328"/>
    </location>
</feature>
<dbReference type="PANTHER" id="PTHR39463:SF1">
    <property type="entry name" value="MEDUSA"/>
    <property type="match status" value="1"/>
</dbReference>
<feature type="region of interest" description="Disordered" evidence="1">
    <location>
        <begin position="885"/>
        <end position="976"/>
    </location>
</feature>
<feature type="compositionally biased region" description="Low complexity" evidence="1">
    <location>
        <begin position="960"/>
        <end position="976"/>
    </location>
</feature>
<dbReference type="GO" id="GO:0005634">
    <property type="term" value="C:nucleus"/>
    <property type="evidence" value="ECO:0007669"/>
    <property type="project" value="TreeGrafter"/>
</dbReference>
<feature type="compositionally biased region" description="Polar residues" evidence="1">
    <location>
        <begin position="337"/>
        <end position="350"/>
    </location>
</feature>
<feature type="region of interest" description="Disordered" evidence="1">
    <location>
        <begin position="442"/>
        <end position="653"/>
    </location>
</feature>
<feature type="domain" description="DUF7082" evidence="2">
    <location>
        <begin position="658"/>
        <end position="811"/>
    </location>
</feature>
<evidence type="ECO:0000256" key="1">
    <source>
        <dbReference type="SAM" id="MobiDB-lite"/>
    </source>
</evidence>
<proteinExistence type="predicted"/>
<feature type="compositionally biased region" description="Low complexity" evidence="1">
    <location>
        <begin position="486"/>
        <end position="495"/>
    </location>
</feature>
<feature type="region of interest" description="Disordered" evidence="1">
    <location>
        <begin position="824"/>
        <end position="846"/>
    </location>
</feature>
<dbReference type="InterPro" id="IPR055509">
    <property type="entry name" value="DUF7082"/>
</dbReference>
<evidence type="ECO:0000313" key="3">
    <source>
        <dbReference type="EMBL" id="CED85132.1"/>
    </source>
</evidence>
<feature type="region of interest" description="Disordered" evidence="1">
    <location>
        <begin position="59"/>
        <end position="93"/>
    </location>
</feature>